<dbReference type="OrthoDB" id="3549872at2759"/>
<comment type="caution">
    <text evidence="3">The sequence shown here is derived from an EMBL/GenBank/DDBJ whole genome shotgun (WGS) entry which is preliminary data.</text>
</comment>
<feature type="compositionally biased region" description="Basic and acidic residues" evidence="2">
    <location>
        <begin position="1"/>
        <end position="10"/>
    </location>
</feature>
<feature type="coiled-coil region" evidence="1">
    <location>
        <begin position="159"/>
        <end position="232"/>
    </location>
</feature>
<sequence length="666" mass="78362">MSHYSREKIGKFTFDQSSGSHRQNESPALNTKRGAPKQLKPQVFQKGVYKHLSPSSRALESFKVPAVQSNSPSYDFFSVLVSQMRRIDENFNLEWTEETPLNQALNCIIQAINIIENEKSNLQASYGPTQNEDYYESHEDISQIEEILKCKEEKLNFDLASLAREKQVLSNEKDKIKRLKDRCTDLETELKEKKSELEAKEQEDNQKIQLIKEKLQKELEGLEEKKRIFERDTHEIEIIKSKLEDFSNSLFAERDELEYERSKIFEKTLEIDREKWKLESEKAILDEKLIINNHLKEKIDEELLYLENERADLLKSKIDLQAEKLKNSEVLNEIESQKIALSELQNAVYTEKASLDEDRDRLMQEEERISQILAELEDEKRKIFDDRRIVDKDIEAVKEEREAVDEAWDEIEKSQESQTGRVCKKGDDEYSNMLEELQSQMVNYNKEVEKREKDFEIKKMALIEREVELERKTEEIQAMEFSLLRAKKDLEELSLGTIPELENQSQHIQSILAEVLAKRSEVNTGYTQLQEKICEFERSKSNRSESPQISRLADELESKLYKIKEREEEIVRIEAELEKEKKENLSHALFLQRAQKEFDIECSKKQAEIQAATKKLERLQSKLESAIFLMSSKESQLMNLKDLIMDERNKMTSPQSFSRKDTPKEE</sequence>
<organism evidence="3 4">
    <name type="scientific">Stentor coeruleus</name>
    <dbReference type="NCBI Taxonomy" id="5963"/>
    <lineage>
        <taxon>Eukaryota</taxon>
        <taxon>Sar</taxon>
        <taxon>Alveolata</taxon>
        <taxon>Ciliophora</taxon>
        <taxon>Postciliodesmatophora</taxon>
        <taxon>Heterotrichea</taxon>
        <taxon>Heterotrichida</taxon>
        <taxon>Stentoridae</taxon>
        <taxon>Stentor</taxon>
    </lineage>
</organism>
<evidence type="ECO:0000256" key="2">
    <source>
        <dbReference type="SAM" id="MobiDB-lite"/>
    </source>
</evidence>
<keyword evidence="1" id="KW-0175">Coiled coil</keyword>
<evidence type="ECO:0000256" key="1">
    <source>
        <dbReference type="SAM" id="Coils"/>
    </source>
</evidence>
<keyword evidence="4" id="KW-1185">Reference proteome</keyword>
<feature type="region of interest" description="Disordered" evidence="2">
    <location>
        <begin position="1"/>
        <end position="40"/>
    </location>
</feature>
<dbReference type="Proteomes" id="UP000187209">
    <property type="component" value="Unassembled WGS sequence"/>
</dbReference>
<gene>
    <name evidence="3" type="ORF">SteCoe_16739</name>
</gene>
<evidence type="ECO:0000313" key="3">
    <source>
        <dbReference type="EMBL" id="OMJ82519.1"/>
    </source>
</evidence>
<dbReference type="AlphaFoldDB" id="A0A1R2C0L1"/>
<accession>A0A1R2C0L1</accession>
<feature type="compositionally biased region" description="Polar residues" evidence="2">
    <location>
        <begin position="14"/>
        <end position="29"/>
    </location>
</feature>
<feature type="coiled-coil region" evidence="1">
    <location>
        <begin position="327"/>
        <end position="382"/>
    </location>
</feature>
<name>A0A1R2C0L1_9CILI</name>
<feature type="coiled-coil region" evidence="1">
    <location>
        <begin position="427"/>
        <end position="489"/>
    </location>
</feature>
<feature type="region of interest" description="Disordered" evidence="2">
    <location>
        <begin position="646"/>
        <end position="666"/>
    </location>
</feature>
<proteinExistence type="predicted"/>
<reference evidence="3 4" key="1">
    <citation type="submission" date="2016-11" db="EMBL/GenBank/DDBJ databases">
        <title>The macronuclear genome of Stentor coeruleus: a giant cell with tiny introns.</title>
        <authorList>
            <person name="Slabodnick M."/>
            <person name="Ruby J.G."/>
            <person name="Reiff S.B."/>
            <person name="Swart E.C."/>
            <person name="Gosai S."/>
            <person name="Prabakaran S."/>
            <person name="Witkowska E."/>
            <person name="Larue G.E."/>
            <person name="Fisher S."/>
            <person name="Freeman R.M."/>
            <person name="Gunawardena J."/>
            <person name="Chu W."/>
            <person name="Stover N.A."/>
            <person name="Gregory B.D."/>
            <person name="Nowacki M."/>
            <person name="Derisi J."/>
            <person name="Roy S.W."/>
            <person name="Marshall W.F."/>
            <person name="Sood P."/>
        </authorList>
    </citation>
    <scope>NUCLEOTIDE SEQUENCE [LARGE SCALE GENOMIC DNA]</scope>
    <source>
        <strain evidence="3">WM001</strain>
    </source>
</reference>
<dbReference type="EMBL" id="MPUH01000337">
    <property type="protein sequence ID" value="OMJ82519.1"/>
    <property type="molecule type" value="Genomic_DNA"/>
</dbReference>
<evidence type="ECO:0000313" key="4">
    <source>
        <dbReference type="Proteomes" id="UP000187209"/>
    </source>
</evidence>
<protein>
    <submittedName>
        <fullName evidence="3">Uncharacterized protein</fullName>
    </submittedName>
</protein>